<gene>
    <name evidence="1" type="ORF">OE647_09520</name>
</gene>
<comment type="caution">
    <text evidence="1">The sequence shown here is derived from an EMBL/GenBank/DDBJ whole genome shotgun (WGS) entry which is preliminary data.</text>
</comment>
<dbReference type="InterPro" id="IPR036465">
    <property type="entry name" value="vWFA_dom_sf"/>
</dbReference>
<keyword evidence="2" id="KW-1185">Reference proteome</keyword>
<accession>A0ABT2Z1E6</accession>
<sequence>MAIALALAAPPAAASDCRLALALGLDVSASVDAQEYALQRDGLAAALLSQEVKEALFSVDGQWVALAVYEWSGRWQQAMVLDWTPIRDEADLTRAAEGVAAAERSFDEYPTALGAGLGYGAMLLGRAPDCDRRTLDISGDGVNNEAFAPSDAYRAFPFGDTLVNGLVITGADPDVVPFYLSNVLRGPGAFLEQAGDYGDYEAAMARKLRREIGFAVIGFRESAKGDEG</sequence>
<dbReference type="EMBL" id="JAOWLA010000007">
    <property type="protein sequence ID" value="MCV2864975.1"/>
    <property type="molecule type" value="Genomic_DNA"/>
</dbReference>
<organism evidence="1 2">
    <name type="scientific">Albidovulum sediminicola</name>
    <dbReference type="NCBI Taxonomy" id="2984331"/>
    <lineage>
        <taxon>Bacteria</taxon>
        <taxon>Pseudomonadati</taxon>
        <taxon>Pseudomonadota</taxon>
        <taxon>Alphaproteobacteria</taxon>
        <taxon>Rhodobacterales</taxon>
        <taxon>Paracoccaceae</taxon>
        <taxon>Albidovulum</taxon>
    </lineage>
</organism>
<dbReference type="Proteomes" id="UP001652503">
    <property type="component" value="Unassembled WGS sequence"/>
</dbReference>
<name>A0ABT2Z1E6_9RHOB</name>
<proteinExistence type="predicted"/>
<dbReference type="SUPFAM" id="SSF53300">
    <property type="entry name" value="vWA-like"/>
    <property type="match status" value="1"/>
</dbReference>
<evidence type="ECO:0000313" key="1">
    <source>
        <dbReference type="EMBL" id="MCV2864975.1"/>
    </source>
</evidence>
<protein>
    <submittedName>
        <fullName evidence="1">DUF1194 domain-containing protein</fullName>
    </submittedName>
</protein>
<dbReference type="Pfam" id="PF06707">
    <property type="entry name" value="DUF1194"/>
    <property type="match status" value="1"/>
</dbReference>
<reference evidence="1 2" key="1">
    <citation type="submission" date="2022-10" db="EMBL/GenBank/DDBJ databases">
        <title>Defluviimonas sp. nov., isolated from ocean surface water.</title>
        <authorList>
            <person name="He W."/>
            <person name="Wang L."/>
            <person name="Zhang D.-F."/>
        </authorList>
    </citation>
    <scope>NUCLEOTIDE SEQUENCE [LARGE SCALE GENOMIC DNA]</scope>
    <source>
        <strain evidence="1 2">WL0075</strain>
    </source>
</reference>
<evidence type="ECO:0000313" key="2">
    <source>
        <dbReference type="Proteomes" id="UP001652503"/>
    </source>
</evidence>
<dbReference type="InterPro" id="IPR010607">
    <property type="entry name" value="DUF1194"/>
</dbReference>